<comment type="caution">
    <text evidence="2">The sequence shown here is derived from an EMBL/GenBank/DDBJ whole genome shotgun (WGS) entry which is preliminary data.</text>
</comment>
<sequence>MHRAAAKKIHACQKQVDAGRLDAAACEVAYASVYSAVAGILGLRMGLERHLDDLGTHSTTVGSGPHTSFALSQSGVPTSAPSFHPGSPRMPYECEICGAFPAVPVTAVWVLSVLLVAKVHRETKVLCRQCGVNVTSRAQAYTRSWGHFGVGVVAAWVSQWKNRGMLRALRRFTEPYARRPGVLTPESRPRTTGWFLRLWTVGAGLGWLVMLAVPVVRIVISH</sequence>
<organism evidence="2 3">
    <name type="scientific">Streptomyces roseochromogenus subsp. oscitans DS 12.976</name>
    <dbReference type="NCBI Taxonomy" id="1352936"/>
    <lineage>
        <taxon>Bacteria</taxon>
        <taxon>Bacillati</taxon>
        <taxon>Actinomycetota</taxon>
        <taxon>Actinomycetes</taxon>
        <taxon>Kitasatosporales</taxon>
        <taxon>Streptomycetaceae</taxon>
        <taxon>Streptomyces</taxon>
    </lineage>
</organism>
<keyword evidence="1" id="KW-1133">Transmembrane helix</keyword>
<name>V6JET2_STRRC</name>
<dbReference type="AlphaFoldDB" id="V6JET2"/>
<evidence type="ECO:0000313" key="2">
    <source>
        <dbReference type="EMBL" id="EST18422.1"/>
    </source>
</evidence>
<reference evidence="2 3" key="1">
    <citation type="journal article" date="2014" name="Genome Announc.">
        <title>Draft Genome Sequence of Streptomyces roseochromogenes subsp. oscitans DS 12.976, Producer of the Aminocoumarin Antibiotic Clorobiocin.</title>
        <authorList>
            <person name="Ruckert C."/>
            <person name="Kalinowski J."/>
            <person name="Heide L."/>
            <person name="Apel A.K."/>
        </authorList>
    </citation>
    <scope>NUCLEOTIDE SEQUENCE [LARGE SCALE GENOMIC DNA]</scope>
    <source>
        <strain evidence="2 3">DS 12.976</strain>
    </source>
</reference>
<evidence type="ECO:0000256" key="1">
    <source>
        <dbReference type="SAM" id="Phobius"/>
    </source>
</evidence>
<feature type="transmembrane region" description="Helical" evidence="1">
    <location>
        <begin position="198"/>
        <end position="220"/>
    </location>
</feature>
<dbReference type="EMBL" id="AWQX01000391">
    <property type="protein sequence ID" value="EST18422.1"/>
    <property type="molecule type" value="Genomic_DNA"/>
</dbReference>
<keyword evidence="3" id="KW-1185">Reference proteome</keyword>
<accession>V6JET2</accession>
<protein>
    <submittedName>
        <fullName evidence="2">Uncharacterized protein</fullName>
    </submittedName>
</protein>
<keyword evidence="1" id="KW-0472">Membrane</keyword>
<dbReference type="HOGENOM" id="CLU_1244773_0_0_11"/>
<gene>
    <name evidence="2" type="ORF">M878_44710</name>
</gene>
<evidence type="ECO:0000313" key="3">
    <source>
        <dbReference type="Proteomes" id="UP000017984"/>
    </source>
</evidence>
<dbReference type="Proteomes" id="UP000017984">
    <property type="component" value="Chromosome"/>
</dbReference>
<dbReference type="PATRIC" id="fig|1352936.5.peg.9287"/>
<proteinExistence type="predicted"/>
<keyword evidence="1" id="KW-0812">Transmembrane</keyword>